<comment type="similarity">
    <text evidence="10">Belongs to the ApbE family.</text>
</comment>
<evidence type="ECO:0000256" key="9">
    <source>
        <dbReference type="ARBA" id="ARBA00048540"/>
    </source>
</evidence>
<keyword evidence="5 10" id="KW-0479">Metal-binding</keyword>
<comment type="catalytic activity">
    <reaction evidence="9 10">
        <text>L-threonyl-[protein] + FAD = FMN-L-threonyl-[protein] + AMP + H(+)</text>
        <dbReference type="Rhea" id="RHEA:36847"/>
        <dbReference type="Rhea" id="RHEA-COMP:11060"/>
        <dbReference type="Rhea" id="RHEA-COMP:11061"/>
        <dbReference type="ChEBI" id="CHEBI:15378"/>
        <dbReference type="ChEBI" id="CHEBI:30013"/>
        <dbReference type="ChEBI" id="CHEBI:57692"/>
        <dbReference type="ChEBI" id="CHEBI:74257"/>
        <dbReference type="ChEBI" id="CHEBI:456215"/>
        <dbReference type="EC" id="2.7.1.180"/>
    </reaction>
</comment>
<keyword evidence="4 10" id="KW-0808">Transferase</keyword>
<evidence type="ECO:0000256" key="2">
    <source>
        <dbReference type="ARBA" id="ARBA00016337"/>
    </source>
</evidence>
<dbReference type="InterPro" id="IPR024932">
    <property type="entry name" value="ApbE"/>
</dbReference>
<feature type="chain" id="PRO_5039896741" description="FAD:protein FMN transferase" evidence="12">
    <location>
        <begin position="32"/>
        <end position="333"/>
    </location>
</feature>
<dbReference type="EMBL" id="FNWO01000001">
    <property type="protein sequence ID" value="SEH26037.1"/>
    <property type="molecule type" value="Genomic_DNA"/>
</dbReference>
<feature type="binding site" evidence="11">
    <location>
        <position position="297"/>
    </location>
    <ligand>
        <name>Mg(2+)</name>
        <dbReference type="ChEBI" id="CHEBI:18420"/>
    </ligand>
</feature>
<keyword evidence="13" id="KW-0449">Lipoprotein</keyword>
<sequence length="333" mass="35213">MTVRINRRRAITVLAAAAGLPLIWQASQAQAARLIRWEGTTLGAPSTIQLYHTDEAKARAAIAAGLDELARLESIFSVYRADSALSALNRDGRLDNAPVELIEMLTHARDLAKISDGVYDPTIQPVWQLYFSHFTAANPDPAGPAAADLAQALALVDWRGIEIDPVGRTIVLARPGMAITLNSGAQGYITDRVADVLRSHGFVNMLVDMGEPRALSTKPDGSAWRIGIANPADPTRAITEIDVVDKAISTSGGYGTLFDDAGQFTHLIDTRTGKTAPAMVGVSVIADTATKADGLSTALLLAPVERRQEILRAAGGLTAIFVTPDGVTATVTA</sequence>
<dbReference type="GO" id="GO:0046872">
    <property type="term" value="F:metal ion binding"/>
    <property type="evidence" value="ECO:0007669"/>
    <property type="project" value="UniProtKB-UniRule"/>
</dbReference>
<dbReference type="PANTHER" id="PTHR30040">
    <property type="entry name" value="THIAMINE BIOSYNTHESIS LIPOPROTEIN APBE"/>
    <property type="match status" value="1"/>
</dbReference>
<keyword evidence="3 10" id="KW-0285">Flavoprotein</keyword>
<keyword evidence="12" id="KW-0732">Signal</keyword>
<dbReference type="PROSITE" id="PS51318">
    <property type="entry name" value="TAT"/>
    <property type="match status" value="1"/>
</dbReference>
<evidence type="ECO:0000256" key="7">
    <source>
        <dbReference type="ARBA" id="ARBA00022842"/>
    </source>
</evidence>
<dbReference type="Pfam" id="PF02424">
    <property type="entry name" value="ApbE"/>
    <property type="match status" value="1"/>
</dbReference>
<evidence type="ECO:0000256" key="4">
    <source>
        <dbReference type="ARBA" id="ARBA00022679"/>
    </source>
</evidence>
<dbReference type="PIRSF" id="PIRSF006268">
    <property type="entry name" value="ApbE"/>
    <property type="match status" value="1"/>
</dbReference>
<evidence type="ECO:0000256" key="11">
    <source>
        <dbReference type="PIRSR" id="PIRSR006268-2"/>
    </source>
</evidence>
<dbReference type="AlphaFoldDB" id="A0A1H6GRK3"/>
<evidence type="ECO:0000256" key="5">
    <source>
        <dbReference type="ARBA" id="ARBA00022723"/>
    </source>
</evidence>
<dbReference type="PANTHER" id="PTHR30040:SF2">
    <property type="entry name" value="FAD:PROTEIN FMN TRANSFERASE"/>
    <property type="match status" value="1"/>
</dbReference>
<keyword evidence="7 10" id="KW-0460">Magnesium</keyword>
<evidence type="ECO:0000256" key="10">
    <source>
        <dbReference type="PIRNR" id="PIRNR006268"/>
    </source>
</evidence>
<evidence type="ECO:0000313" key="14">
    <source>
        <dbReference type="Proteomes" id="UP000182983"/>
    </source>
</evidence>
<reference evidence="14" key="1">
    <citation type="submission" date="2016-10" db="EMBL/GenBank/DDBJ databases">
        <authorList>
            <person name="Varghese N."/>
            <person name="Submissions S."/>
        </authorList>
    </citation>
    <scope>NUCLEOTIDE SEQUENCE [LARGE SCALE GENOMIC DNA]</scope>
    <source>
        <strain evidence="14">DSM 13234</strain>
    </source>
</reference>
<evidence type="ECO:0000256" key="1">
    <source>
        <dbReference type="ARBA" id="ARBA00011955"/>
    </source>
</evidence>
<organism evidence="13 14">
    <name type="scientific">Magnetospirillum fulvum</name>
    <name type="common">Rhodospirillum fulvum</name>
    <dbReference type="NCBI Taxonomy" id="1082"/>
    <lineage>
        <taxon>Bacteria</taxon>
        <taxon>Pseudomonadati</taxon>
        <taxon>Pseudomonadota</taxon>
        <taxon>Alphaproteobacteria</taxon>
        <taxon>Rhodospirillales</taxon>
        <taxon>Rhodospirillaceae</taxon>
        <taxon>Magnetospirillum</taxon>
    </lineage>
</organism>
<evidence type="ECO:0000256" key="12">
    <source>
        <dbReference type="SAM" id="SignalP"/>
    </source>
</evidence>
<comment type="cofactor">
    <cofactor evidence="11">
        <name>Mg(2+)</name>
        <dbReference type="ChEBI" id="CHEBI:18420"/>
    </cofactor>
    <cofactor evidence="11">
        <name>Mn(2+)</name>
        <dbReference type="ChEBI" id="CHEBI:29035"/>
    </cofactor>
    <text evidence="11">Magnesium. Can also use manganese.</text>
</comment>
<dbReference type="InterPro" id="IPR003374">
    <property type="entry name" value="ApbE-like_sf"/>
</dbReference>
<dbReference type="Proteomes" id="UP000182983">
    <property type="component" value="Unassembled WGS sequence"/>
</dbReference>
<protein>
    <recommendedName>
        <fullName evidence="2 10">FAD:protein FMN transferase</fullName>
        <ecNumber evidence="1 10">2.7.1.180</ecNumber>
    </recommendedName>
    <alternativeName>
        <fullName evidence="8 10">Flavin transferase</fullName>
    </alternativeName>
</protein>
<evidence type="ECO:0000256" key="3">
    <source>
        <dbReference type="ARBA" id="ARBA00022630"/>
    </source>
</evidence>
<dbReference type="EC" id="2.7.1.180" evidence="1 10"/>
<evidence type="ECO:0000313" key="13">
    <source>
        <dbReference type="EMBL" id="SEH26037.1"/>
    </source>
</evidence>
<evidence type="ECO:0000256" key="6">
    <source>
        <dbReference type="ARBA" id="ARBA00022827"/>
    </source>
</evidence>
<dbReference type="Gene3D" id="3.10.520.10">
    <property type="entry name" value="ApbE-like domains"/>
    <property type="match status" value="1"/>
</dbReference>
<gene>
    <name evidence="13" type="ORF">SAMN04244559_00383</name>
</gene>
<evidence type="ECO:0000256" key="8">
    <source>
        <dbReference type="ARBA" id="ARBA00031306"/>
    </source>
</evidence>
<keyword evidence="14" id="KW-1185">Reference proteome</keyword>
<feature type="binding site" evidence="11">
    <location>
        <position position="183"/>
    </location>
    <ligand>
        <name>Mg(2+)</name>
        <dbReference type="ChEBI" id="CHEBI:18420"/>
    </ligand>
</feature>
<name>A0A1H6GRK3_MAGFU</name>
<feature type="signal peptide" evidence="12">
    <location>
        <begin position="1"/>
        <end position="31"/>
    </location>
</feature>
<dbReference type="InterPro" id="IPR006311">
    <property type="entry name" value="TAT_signal"/>
</dbReference>
<dbReference type="RefSeq" id="WP_074764930.1">
    <property type="nucleotide sequence ID" value="NZ_FNWO01000001.1"/>
</dbReference>
<accession>A0A1H6GRK3</accession>
<proteinExistence type="inferred from homology"/>
<dbReference type="GO" id="GO:0016740">
    <property type="term" value="F:transferase activity"/>
    <property type="evidence" value="ECO:0007669"/>
    <property type="project" value="UniProtKB-UniRule"/>
</dbReference>
<keyword evidence="6 10" id="KW-0274">FAD</keyword>
<dbReference type="OrthoDB" id="9778595at2"/>
<feature type="binding site" evidence="11">
    <location>
        <position position="293"/>
    </location>
    <ligand>
        <name>Mg(2+)</name>
        <dbReference type="ChEBI" id="CHEBI:18420"/>
    </ligand>
</feature>
<dbReference type="SUPFAM" id="SSF143631">
    <property type="entry name" value="ApbE-like"/>
    <property type="match status" value="1"/>
</dbReference>